<evidence type="ECO:0000313" key="2">
    <source>
        <dbReference type="Proteomes" id="UP000467428"/>
    </source>
</evidence>
<sequence length="455" mass="49420">MGRSHYISGVICYGSAIMGRLLGVVVVALLFGTLGALPSAYAEPDPTNDVRDPKYNEDEYLAFYTPPDPLPPGRPGDVVRSEPSRLVLEPSGQLGAIMATGTRIMYRSTDARGNPMAVTGTYFEPFNDWPGQGPRPLIVYGPGTQGQGDQCAPSRQFNQGIHFSPYLDIAFNYEELFVATMVARGFAIVMTDYQGLGTPGLHTYVNRVAQGNAMLDAGRAAMRLPETSLNPDGPLAFWGYSQGGGAAASAAELASSYAPELHVVGTYAGAPPADLKELFPYADGSALVGVVGYALNSVITTYPEFAQTIRDKLTPRGADMLAKVQDQCVAETATKFMFRHLQPYFNDDIFATVEQEPFKTLFDMQRIGKLTPNAPALILSNRFDPLVPWTASNQLGRDWCGHGADVQFWTNEQPPFLNKAVVNHALPMLVDGERAMQWIADRFNGLPTTPNCGQF</sequence>
<organism evidence="1 2">
    <name type="scientific">Mycolicibacterium arabiense</name>
    <dbReference type="NCBI Taxonomy" id="1286181"/>
    <lineage>
        <taxon>Bacteria</taxon>
        <taxon>Bacillati</taxon>
        <taxon>Actinomycetota</taxon>
        <taxon>Actinomycetes</taxon>
        <taxon>Mycobacteriales</taxon>
        <taxon>Mycobacteriaceae</taxon>
        <taxon>Mycolicibacterium</taxon>
    </lineage>
</organism>
<dbReference type="GO" id="GO:0004806">
    <property type="term" value="F:triacylglycerol lipase activity"/>
    <property type="evidence" value="ECO:0007669"/>
    <property type="project" value="InterPro"/>
</dbReference>
<dbReference type="SUPFAM" id="SSF53474">
    <property type="entry name" value="alpha/beta-Hydrolases"/>
    <property type="match status" value="1"/>
</dbReference>
<dbReference type="InterPro" id="IPR029058">
    <property type="entry name" value="AB_hydrolase_fold"/>
</dbReference>
<accession>A0A7I7RWD8</accession>
<dbReference type="Gene3D" id="1.10.260.130">
    <property type="match status" value="1"/>
</dbReference>
<geneLocation type="plasmid" evidence="2">
    <name>pjcm18538 dna</name>
</geneLocation>
<dbReference type="Proteomes" id="UP000467428">
    <property type="component" value="Chromosome"/>
</dbReference>
<dbReference type="KEGG" id="marz:MARA_24120"/>
<dbReference type="EMBL" id="AP022593">
    <property type="protein sequence ID" value="BBY48944.1"/>
    <property type="molecule type" value="Genomic_DNA"/>
</dbReference>
<dbReference type="PANTHER" id="PTHR34853:SF1">
    <property type="entry name" value="LIPASE 5"/>
    <property type="match status" value="1"/>
</dbReference>
<dbReference type="GO" id="GO:0016042">
    <property type="term" value="P:lipid catabolic process"/>
    <property type="evidence" value="ECO:0007669"/>
    <property type="project" value="InterPro"/>
</dbReference>
<reference evidence="1 2" key="1">
    <citation type="journal article" date="2019" name="Emerg. Microbes Infect.">
        <title>Comprehensive subspecies identification of 175 nontuberculous mycobacteria species based on 7547 genomic profiles.</title>
        <authorList>
            <person name="Matsumoto Y."/>
            <person name="Kinjo T."/>
            <person name="Motooka D."/>
            <person name="Nabeya D."/>
            <person name="Jung N."/>
            <person name="Uechi K."/>
            <person name="Horii T."/>
            <person name="Iida T."/>
            <person name="Fujita J."/>
            <person name="Nakamura S."/>
        </authorList>
    </citation>
    <scope>NUCLEOTIDE SEQUENCE [LARGE SCALE GENOMIC DNA]</scope>
    <source>
        <strain evidence="1 2">JCM 18538</strain>
    </source>
</reference>
<dbReference type="PANTHER" id="PTHR34853">
    <property type="match status" value="1"/>
</dbReference>
<name>A0A7I7RWD8_9MYCO</name>
<dbReference type="PIRSF" id="PIRSF029171">
    <property type="entry name" value="Esterase_LipA"/>
    <property type="match status" value="1"/>
</dbReference>
<gene>
    <name evidence="1" type="ORF">MARA_24120</name>
</gene>
<evidence type="ECO:0000313" key="1">
    <source>
        <dbReference type="EMBL" id="BBY48944.1"/>
    </source>
</evidence>
<protein>
    <submittedName>
        <fullName evidence="1">Secretory lipase family protein</fullName>
    </submittedName>
</protein>
<dbReference type="Gene3D" id="3.40.50.1820">
    <property type="entry name" value="alpha/beta hydrolase"/>
    <property type="match status" value="1"/>
</dbReference>
<dbReference type="Pfam" id="PF03583">
    <property type="entry name" value="LIP"/>
    <property type="match status" value="1"/>
</dbReference>
<keyword evidence="2" id="KW-1185">Reference proteome</keyword>
<dbReference type="InterPro" id="IPR005152">
    <property type="entry name" value="Lipase_secreted"/>
</dbReference>
<proteinExistence type="predicted"/>
<dbReference type="AlphaFoldDB" id="A0A7I7RWD8"/>